<sequence>MITEEKRLELEDLIGRVNLTKICDRLGVRRASVYEVLSGKSRNVELLAMVMAEVRKEVSKQNRVLKKV</sequence>
<evidence type="ECO:0000313" key="1">
    <source>
        <dbReference type="EMBL" id="PUZ21789.1"/>
    </source>
</evidence>
<organism evidence="1 2">
    <name type="scientific">Chitinophaga parva</name>
    <dbReference type="NCBI Taxonomy" id="2169414"/>
    <lineage>
        <taxon>Bacteria</taxon>
        <taxon>Pseudomonadati</taxon>
        <taxon>Bacteroidota</taxon>
        <taxon>Chitinophagia</taxon>
        <taxon>Chitinophagales</taxon>
        <taxon>Chitinophagaceae</taxon>
        <taxon>Chitinophaga</taxon>
    </lineage>
</organism>
<dbReference type="EMBL" id="QCYK01000004">
    <property type="protein sequence ID" value="PUZ21789.1"/>
    <property type="molecule type" value="Genomic_DNA"/>
</dbReference>
<name>A0A2T7BBL7_9BACT</name>
<accession>A0A2T7BBL7</accession>
<dbReference type="AlphaFoldDB" id="A0A2T7BBL7"/>
<gene>
    <name evidence="1" type="ORF">DCC81_24690</name>
</gene>
<keyword evidence="2" id="KW-1185">Reference proteome</keyword>
<protein>
    <submittedName>
        <fullName evidence="1">Uncharacterized protein</fullName>
    </submittedName>
</protein>
<reference evidence="1 2" key="1">
    <citation type="submission" date="2018-04" db="EMBL/GenBank/DDBJ databases">
        <title>Chitinophaga fuyangensis sp. nov., isolated from soil in a chemical factory.</title>
        <authorList>
            <person name="Chen K."/>
        </authorList>
    </citation>
    <scope>NUCLEOTIDE SEQUENCE [LARGE SCALE GENOMIC DNA]</scope>
    <source>
        <strain evidence="1 2">LY-1</strain>
    </source>
</reference>
<comment type="caution">
    <text evidence="1">The sequence shown here is derived from an EMBL/GenBank/DDBJ whole genome shotgun (WGS) entry which is preliminary data.</text>
</comment>
<dbReference type="Proteomes" id="UP000244450">
    <property type="component" value="Unassembled WGS sequence"/>
</dbReference>
<proteinExistence type="predicted"/>
<evidence type="ECO:0000313" key="2">
    <source>
        <dbReference type="Proteomes" id="UP000244450"/>
    </source>
</evidence>